<proteinExistence type="predicted"/>
<accession>A0A814PGH5</accession>
<reference evidence="3" key="1">
    <citation type="submission" date="2021-02" db="EMBL/GenBank/DDBJ databases">
        <authorList>
            <person name="Nowell W R."/>
        </authorList>
    </citation>
    <scope>NUCLEOTIDE SEQUENCE</scope>
</reference>
<keyword evidence="5" id="KW-1185">Reference proteome</keyword>
<feature type="compositionally biased region" description="Basic and acidic residues" evidence="2">
    <location>
        <begin position="8"/>
        <end position="28"/>
    </location>
</feature>
<feature type="region of interest" description="Disordered" evidence="2">
    <location>
        <begin position="1"/>
        <end position="37"/>
    </location>
</feature>
<comment type="caution">
    <text evidence="3">The sequence shown here is derived from an EMBL/GenBank/DDBJ whole genome shotgun (WGS) entry which is preliminary data.</text>
</comment>
<evidence type="ECO:0000256" key="1">
    <source>
        <dbReference type="SAM" id="Coils"/>
    </source>
</evidence>
<dbReference type="EMBL" id="CAJOBC010005643">
    <property type="protein sequence ID" value="CAF3870804.1"/>
    <property type="molecule type" value="Genomic_DNA"/>
</dbReference>
<protein>
    <submittedName>
        <fullName evidence="3">Uncharacterized protein</fullName>
    </submittedName>
</protein>
<evidence type="ECO:0000313" key="5">
    <source>
        <dbReference type="Proteomes" id="UP000663829"/>
    </source>
</evidence>
<evidence type="ECO:0000313" key="4">
    <source>
        <dbReference type="EMBL" id="CAF3870804.1"/>
    </source>
</evidence>
<organism evidence="3 5">
    <name type="scientific">Didymodactylos carnosus</name>
    <dbReference type="NCBI Taxonomy" id="1234261"/>
    <lineage>
        <taxon>Eukaryota</taxon>
        <taxon>Metazoa</taxon>
        <taxon>Spiralia</taxon>
        <taxon>Gnathifera</taxon>
        <taxon>Rotifera</taxon>
        <taxon>Eurotatoria</taxon>
        <taxon>Bdelloidea</taxon>
        <taxon>Philodinida</taxon>
        <taxon>Philodinidae</taxon>
        <taxon>Didymodactylos</taxon>
    </lineage>
</organism>
<keyword evidence="1" id="KW-0175">Coiled coil</keyword>
<sequence>MKRKEKKNKIILDKNKTKTNDDNDHMKEEPDDIDDSNDPVDELLKDWLLFIIDENTIKIVDVEQKLDKHKHKRIKLNQEFKRNKEEIQNQNNKLISEIWKKVNNNSAVNLKLLSLSFTL</sequence>
<dbReference type="Proteomes" id="UP000681722">
    <property type="component" value="Unassembled WGS sequence"/>
</dbReference>
<dbReference type="Proteomes" id="UP000663829">
    <property type="component" value="Unassembled WGS sequence"/>
</dbReference>
<evidence type="ECO:0000313" key="3">
    <source>
        <dbReference type="EMBL" id="CAF1106120.1"/>
    </source>
</evidence>
<dbReference type="AlphaFoldDB" id="A0A814PGH5"/>
<dbReference type="EMBL" id="CAJNOQ010005643">
    <property type="protein sequence ID" value="CAF1106120.1"/>
    <property type="molecule type" value="Genomic_DNA"/>
</dbReference>
<feature type="coiled-coil region" evidence="1">
    <location>
        <begin position="59"/>
        <end position="97"/>
    </location>
</feature>
<evidence type="ECO:0000256" key="2">
    <source>
        <dbReference type="SAM" id="MobiDB-lite"/>
    </source>
</evidence>
<name>A0A814PGH5_9BILA</name>
<gene>
    <name evidence="3" type="ORF">GPM918_LOCUS18997</name>
    <name evidence="4" type="ORF">SRO942_LOCUS18994</name>
</gene>